<dbReference type="Pfam" id="PF07714">
    <property type="entry name" value="PK_Tyr_Ser-Thr"/>
    <property type="match status" value="1"/>
</dbReference>
<keyword evidence="10" id="KW-0812">Transmembrane</keyword>
<dbReference type="SUPFAM" id="SSF56112">
    <property type="entry name" value="Protein kinase-like (PK-like)"/>
    <property type="match status" value="1"/>
</dbReference>
<evidence type="ECO:0000313" key="13">
    <source>
        <dbReference type="Proteomes" id="UP000007799"/>
    </source>
</evidence>
<dbReference type="Gene3D" id="3.80.10.10">
    <property type="entry name" value="Ribonuclease Inhibitor"/>
    <property type="match status" value="2"/>
</dbReference>
<evidence type="ECO:0000256" key="6">
    <source>
        <dbReference type="ARBA" id="ARBA00022777"/>
    </source>
</evidence>
<keyword evidence="13" id="KW-1185">Reference proteome</keyword>
<dbReference type="Pfam" id="PF13855">
    <property type="entry name" value="LRR_8"/>
    <property type="match status" value="2"/>
</dbReference>
<evidence type="ECO:0000256" key="2">
    <source>
        <dbReference type="ARBA" id="ARBA00022679"/>
    </source>
</evidence>
<feature type="compositionally biased region" description="Gly residues" evidence="9">
    <location>
        <begin position="95"/>
        <end position="104"/>
    </location>
</feature>
<evidence type="ECO:0000313" key="12">
    <source>
        <dbReference type="EMBL" id="EGD79910.1"/>
    </source>
</evidence>
<dbReference type="SUPFAM" id="SSF52075">
    <property type="entry name" value="Outer arm dynein light chain 1"/>
    <property type="match status" value="1"/>
</dbReference>
<evidence type="ECO:0000256" key="9">
    <source>
        <dbReference type="SAM" id="MobiDB-lite"/>
    </source>
</evidence>
<dbReference type="SMART" id="SM00220">
    <property type="entry name" value="S_TKc"/>
    <property type="match status" value="1"/>
</dbReference>
<dbReference type="EMBL" id="GL832989">
    <property type="protein sequence ID" value="EGD79910.1"/>
    <property type="molecule type" value="Genomic_DNA"/>
</dbReference>
<dbReference type="Proteomes" id="UP000007799">
    <property type="component" value="Unassembled WGS sequence"/>
</dbReference>
<dbReference type="FunFam" id="3.80.10.10:FF:001164">
    <property type="entry name" value="GH01279p"/>
    <property type="match status" value="1"/>
</dbReference>
<dbReference type="InterPro" id="IPR001245">
    <property type="entry name" value="Ser-Thr/Tyr_kinase_cat_dom"/>
</dbReference>
<evidence type="ECO:0000259" key="11">
    <source>
        <dbReference type="PROSITE" id="PS50011"/>
    </source>
</evidence>
<dbReference type="OrthoDB" id="27267at2759"/>
<keyword evidence="3" id="KW-0732">Signal</keyword>
<name>F2UQK5_SALR5</name>
<evidence type="ECO:0000256" key="3">
    <source>
        <dbReference type="ARBA" id="ARBA00022729"/>
    </source>
</evidence>
<dbReference type="PANTHER" id="PTHR45842">
    <property type="entry name" value="SYNAPTIC ADHESION-LIKE MOLECULE SALM"/>
    <property type="match status" value="1"/>
</dbReference>
<dbReference type="GO" id="GO:0005524">
    <property type="term" value="F:ATP binding"/>
    <property type="evidence" value="ECO:0007669"/>
    <property type="project" value="UniProtKB-KW"/>
</dbReference>
<evidence type="ECO:0000256" key="5">
    <source>
        <dbReference type="ARBA" id="ARBA00022741"/>
    </source>
</evidence>
<feature type="transmembrane region" description="Helical" evidence="10">
    <location>
        <begin position="959"/>
        <end position="980"/>
    </location>
</feature>
<dbReference type="SUPFAM" id="SSF52047">
    <property type="entry name" value="RNI-like"/>
    <property type="match status" value="1"/>
</dbReference>
<proteinExistence type="predicted"/>
<gene>
    <name evidence="12" type="ORF">PTSG_10193</name>
</gene>
<organism evidence="13">
    <name type="scientific">Salpingoeca rosetta (strain ATCC 50818 / BSB-021)</name>
    <dbReference type="NCBI Taxonomy" id="946362"/>
    <lineage>
        <taxon>Eukaryota</taxon>
        <taxon>Choanoflagellata</taxon>
        <taxon>Craspedida</taxon>
        <taxon>Salpingoecidae</taxon>
        <taxon>Salpingoeca</taxon>
    </lineage>
</organism>
<dbReference type="PANTHER" id="PTHR45842:SF12">
    <property type="entry name" value="KEKKON 5, ISOFORM A"/>
    <property type="match status" value="1"/>
</dbReference>
<dbReference type="InterPro" id="IPR050467">
    <property type="entry name" value="LRFN"/>
</dbReference>
<dbReference type="InterPro" id="IPR003591">
    <property type="entry name" value="Leu-rich_rpt_typical-subtyp"/>
</dbReference>
<evidence type="ECO:0000256" key="1">
    <source>
        <dbReference type="ARBA" id="ARBA00022614"/>
    </source>
</evidence>
<dbReference type="InterPro" id="IPR011009">
    <property type="entry name" value="Kinase-like_dom_sf"/>
</dbReference>
<keyword evidence="4" id="KW-0677">Repeat</keyword>
<evidence type="ECO:0000256" key="10">
    <source>
        <dbReference type="SAM" id="Phobius"/>
    </source>
</evidence>
<dbReference type="KEGG" id="sre:PTSG_10193"/>
<keyword evidence="8" id="KW-0325">Glycoprotein</keyword>
<dbReference type="RefSeq" id="XP_004988531.1">
    <property type="nucleotide sequence ID" value="XM_004988474.1"/>
</dbReference>
<reference evidence="12" key="1">
    <citation type="submission" date="2009-08" db="EMBL/GenBank/DDBJ databases">
        <title>Annotation of Salpingoeca rosetta.</title>
        <authorList>
            <consortium name="The Broad Institute Genome Sequencing Platform"/>
            <person name="Russ C."/>
            <person name="Cuomo C."/>
            <person name="Burger G."/>
            <person name="Gray M.W."/>
            <person name="Holland P.W.H."/>
            <person name="King N."/>
            <person name="Lang F.B.F."/>
            <person name="Roger A.J."/>
            <person name="Ruiz-Trillo I."/>
            <person name="Young S.K."/>
            <person name="Zeng Q."/>
            <person name="Gargeya S."/>
            <person name="Alvarado L."/>
            <person name="Berlin A."/>
            <person name="Chapman S.B."/>
            <person name="Chen Z."/>
            <person name="Freedman E."/>
            <person name="Gellesch M."/>
            <person name="Goldberg J."/>
            <person name="Griggs A."/>
            <person name="Gujja S."/>
            <person name="Heilman E."/>
            <person name="Heiman D."/>
            <person name="Howarth C."/>
            <person name="Mehta T."/>
            <person name="Neiman D."/>
            <person name="Pearson M."/>
            <person name="Roberts A."/>
            <person name="Saif S."/>
            <person name="Shea T."/>
            <person name="Shenoy N."/>
            <person name="Sisk P."/>
            <person name="Stolte C."/>
            <person name="Sykes S."/>
            <person name="White J."/>
            <person name="Yandava C."/>
            <person name="Haas B."/>
            <person name="Nusbaum C."/>
            <person name="Birren B."/>
        </authorList>
    </citation>
    <scope>NUCLEOTIDE SEQUENCE [LARGE SCALE GENOMIC DNA]</scope>
    <source>
        <strain evidence="12">ATCC 50818</strain>
    </source>
</reference>
<accession>F2UQK5</accession>
<protein>
    <submittedName>
        <fullName evidence="12">TKL protein kinase</fullName>
    </submittedName>
</protein>
<keyword evidence="6 12" id="KW-0418">Kinase</keyword>
<feature type="domain" description="Protein kinase" evidence="11">
    <location>
        <begin position="1019"/>
        <end position="1364"/>
    </location>
</feature>
<feature type="region of interest" description="Disordered" evidence="9">
    <location>
        <begin position="91"/>
        <end position="118"/>
    </location>
</feature>
<feature type="region of interest" description="Disordered" evidence="9">
    <location>
        <begin position="155"/>
        <end position="193"/>
    </location>
</feature>
<dbReference type="InterPro" id="IPR001611">
    <property type="entry name" value="Leu-rich_rpt"/>
</dbReference>
<dbReference type="Gene3D" id="1.10.510.10">
    <property type="entry name" value="Transferase(Phosphotransferase) domain 1"/>
    <property type="match status" value="1"/>
</dbReference>
<keyword evidence="7" id="KW-0067">ATP-binding</keyword>
<dbReference type="GO" id="GO:0004672">
    <property type="term" value="F:protein kinase activity"/>
    <property type="evidence" value="ECO:0007669"/>
    <property type="project" value="InterPro"/>
</dbReference>
<dbReference type="InParanoid" id="F2UQK5"/>
<sequence length="1364" mass="149145">MNCCSVADADDAVRRRADGAPVTAVRTTAAAQVDLCSRVDLSLAHIIHTLHDSGAVIIDDAWHKHSPPASRAQAKDQHTTWPGSPRFGAAAAAAAGGGGGGTAADGGTTNNPTPQPHVDIAPIQEMMRTLGCDRSLDGRDGPSLSALSMPLHRVANGTPAQDEQESVKPAPTTRPRSQRACRQRRNAEPPSAMLTGECPIQAVVNGTCAGADDRGVLHIVVEKNPDQPDDPIALDESTNAATLLAISVPVRHLVLRNNISNSVLTWVLTNGNWANLTRLELRGLELDTLDFRNFNALPSLVRIDVFNSASVSRISTKGFRFASQLQRLHLRSNDLATLDPDAFDLMTALFSLDLGVNRLQELPPNIFRRLTALDRLFLDSNLISHVPAGTFHPLTQLTFLTLRGNDLTHVDSDMFTRLHRVHHFVLSDNPIRTIQPGAFNNLTSMRNFELRDTLVARLPPHPFTFMQRLTALELSSNTLTALPADVFHGLSRMTRILLSHNRITSLHPHTFRNLTFLKSVSLDKNKLTSLHRDLFVDARHLNVLSCQSNLLTSLPRDIFRGNTALRFLLLGANFFTSLDGVFDAVTDLRALALERNLLTSIHFDVPLPQLVGITLNDNRITRLPNLDVIPRINTLSLRNHRIRNIPMAEVLAHVSLRVLELVAAPDVGSVAHLDLDAFQPDLSTIRVETLRLGNVDITPMLPIVDALTRSSTPLQLEVLQMGWPGLDESVLPLSTICTLLASNVEELGLINTGYRSLDLCRGRKFKSVFLQNNRRLQSLSIHSSLSHLNVSGCHQLTQMTAPTIDILDITGTRLRPSSALCRRWGRTMLFAKRISEDLFNTVHGLSTLARCLATLSVLDVSDNAWIDNARETESSIGVVTALSDDAHLDVNGFVVPFRPNPPLFQLTNAAIQCNLELSSESLHQGGATSPVIVYAFRCTCARGFKMTSGGRCVFDEPDIAGIAAASVIGGLGIGLLMAWLSRRYRGLTKRIGLQEQLLVERDEEVMALKKAWEIEYDELRMIKRVAAGAFGVVFKAEWDTVTVAVKVLQQGVMMFDESTVLEFEKEVEFLQRTRHPHVVRFFGAGTDPNGSPFLVLEFVAMGSLKDLLGKDMEQVLMEVEARSTEGDGEDDVLVVGDTSKEGGGDRVWALKLRLLRDVASGMAFIHSLDQVHRDLKSGNVLVSARLRAKITDFGSIRQCLAGGSSASSSSTTATTATTAMTAEAAAHADDLTYSQAAGTATMNPSMTMTAGVGTPLYMAPEVLLGDKYNAKADVFSFGVLMWEVATQRVPDLIEQEKGSDFRGPMLATLSKLLQDGKRLEFASRGGTGDAASTRPPLVFHELARQCMDRLPRVRPSFEELCARL</sequence>
<keyword evidence="10" id="KW-0472">Membrane</keyword>
<dbReference type="Gene3D" id="3.30.200.20">
    <property type="entry name" value="Phosphorylase Kinase, domain 1"/>
    <property type="match status" value="1"/>
</dbReference>
<keyword evidence="2" id="KW-0808">Transferase</keyword>
<evidence type="ECO:0000256" key="8">
    <source>
        <dbReference type="ARBA" id="ARBA00023180"/>
    </source>
</evidence>
<dbReference type="SUPFAM" id="SSF52058">
    <property type="entry name" value="L domain-like"/>
    <property type="match status" value="1"/>
</dbReference>
<evidence type="ECO:0000256" key="7">
    <source>
        <dbReference type="ARBA" id="ARBA00022840"/>
    </source>
</evidence>
<dbReference type="FunFam" id="3.30.200.20:FF:000180">
    <property type="entry name" value="serine/threonine-protein kinase STY46-like"/>
    <property type="match status" value="1"/>
</dbReference>
<dbReference type="InterPro" id="IPR000719">
    <property type="entry name" value="Prot_kinase_dom"/>
</dbReference>
<dbReference type="InterPro" id="IPR032675">
    <property type="entry name" value="LRR_dom_sf"/>
</dbReference>
<dbReference type="SMART" id="SM00369">
    <property type="entry name" value="LRR_TYP"/>
    <property type="match status" value="11"/>
</dbReference>
<dbReference type="eggNOG" id="KOG4641">
    <property type="taxonomic scope" value="Eukaryota"/>
</dbReference>
<keyword evidence="1" id="KW-0433">Leucine-rich repeat</keyword>
<evidence type="ECO:0000256" key="4">
    <source>
        <dbReference type="ARBA" id="ARBA00022737"/>
    </source>
</evidence>
<dbReference type="eggNOG" id="KOG0192">
    <property type="taxonomic scope" value="Eukaryota"/>
</dbReference>
<dbReference type="Pfam" id="PF00069">
    <property type="entry name" value="Pkinase"/>
    <property type="match status" value="1"/>
</dbReference>
<keyword evidence="5" id="KW-0547">Nucleotide-binding</keyword>
<keyword evidence="10" id="KW-1133">Transmembrane helix</keyword>
<dbReference type="PROSITE" id="PS50011">
    <property type="entry name" value="PROTEIN_KINASE_DOM"/>
    <property type="match status" value="1"/>
</dbReference>
<dbReference type="GeneID" id="16069061"/>